<evidence type="ECO:0000256" key="1">
    <source>
        <dbReference type="SAM" id="MobiDB-lite"/>
    </source>
</evidence>
<accession>A0A9N9Q1P2</accession>
<dbReference type="EMBL" id="CAJVRM010000029">
    <property type="protein sequence ID" value="CAG8971894.1"/>
    <property type="molecule type" value="Genomic_DNA"/>
</dbReference>
<gene>
    <name evidence="2" type="ORF">HYALB_00007809</name>
</gene>
<dbReference type="AlphaFoldDB" id="A0A9N9Q1P2"/>
<comment type="caution">
    <text evidence="2">The sequence shown here is derived from an EMBL/GenBank/DDBJ whole genome shotgun (WGS) entry which is preliminary data.</text>
</comment>
<keyword evidence="3" id="KW-1185">Reference proteome</keyword>
<feature type="region of interest" description="Disordered" evidence="1">
    <location>
        <begin position="1"/>
        <end position="35"/>
    </location>
</feature>
<evidence type="ECO:0000313" key="2">
    <source>
        <dbReference type="EMBL" id="CAG8971894.1"/>
    </source>
</evidence>
<feature type="compositionally biased region" description="Basic and acidic residues" evidence="1">
    <location>
        <begin position="1"/>
        <end position="14"/>
    </location>
</feature>
<protein>
    <submittedName>
        <fullName evidence="2">Uncharacterized protein</fullName>
    </submittedName>
</protein>
<evidence type="ECO:0000313" key="3">
    <source>
        <dbReference type="Proteomes" id="UP000701801"/>
    </source>
</evidence>
<dbReference type="Proteomes" id="UP000701801">
    <property type="component" value="Unassembled WGS sequence"/>
</dbReference>
<reference evidence="2" key="1">
    <citation type="submission" date="2021-07" db="EMBL/GenBank/DDBJ databases">
        <authorList>
            <person name="Durling M."/>
        </authorList>
    </citation>
    <scope>NUCLEOTIDE SEQUENCE</scope>
</reference>
<proteinExistence type="predicted"/>
<name>A0A9N9Q1P2_9HELO</name>
<organism evidence="2 3">
    <name type="scientific">Hymenoscyphus albidus</name>
    <dbReference type="NCBI Taxonomy" id="595503"/>
    <lineage>
        <taxon>Eukaryota</taxon>
        <taxon>Fungi</taxon>
        <taxon>Dikarya</taxon>
        <taxon>Ascomycota</taxon>
        <taxon>Pezizomycotina</taxon>
        <taxon>Leotiomycetes</taxon>
        <taxon>Helotiales</taxon>
        <taxon>Helotiaceae</taxon>
        <taxon>Hymenoscyphus</taxon>
    </lineage>
</organism>
<sequence>MVHRQREDRLRLEKSPGTVLVAGSDPNQEAHLKSNRQRKNDILIISSERLLWDRIQVTQVDDGVKEKKAKQSRL</sequence>